<keyword evidence="4" id="KW-0677">Repeat</keyword>
<evidence type="ECO:0000256" key="9">
    <source>
        <dbReference type="SAM" id="MobiDB-lite"/>
    </source>
</evidence>
<evidence type="ECO:0000256" key="8">
    <source>
        <dbReference type="PROSITE-ProRule" id="PRU00282"/>
    </source>
</evidence>
<proteinExistence type="predicted"/>
<comment type="caution">
    <text evidence="12">The sequence shown here is derived from an EMBL/GenBank/DDBJ whole genome shotgun (WGS) entry which is preliminary data.</text>
</comment>
<evidence type="ECO:0000256" key="10">
    <source>
        <dbReference type="SAM" id="Phobius"/>
    </source>
</evidence>
<dbReference type="Gene3D" id="3.20.20.80">
    <property type="entry name" value="Glycosidases"/>
    <property type="match status" value="1"/>
</dbReference>
<evidence type="ECO:0000259" key="11">
    <source>
        <dbReference type="Pfam" id="PF16862"/>
    </source>
</evidence>
<gene>
    <name evidence="12" type="ORF">MSAN_01837800</name>
</gene>
<keyword evidence="6" id="KW-0496">Mitochondrion</keyword>
<keyword evidence="3 8" id="KW-0812">Transmembrane</keyword>
<keyword evidence="13" id="KW-1185">Reference proteome</keyword>
<dbReference type="GO" id="GO:0031966">
    <property type="term" value="C:mitochondrial membrane"/>
    <property type="evidence" value="ECO:0007669"/>
    <property type="project" value="UniProtKB-SubCell"/>
</dbReference>
<feature type="repeat" description="Solcar" evidence="8">
    <location>
        <begin position="703"/>
        <end position="789"/>
    </location>
</feature>
<keyword evidence="5 10" id="KW-1133">Transmembrane helix</keyword>
<dbReference type="GO" id="GO:0055085">
    <property type="term" value="P:transmembrane transport"/>
    <property type="evidence" value="ECO:0007669"/>
    <property type="project" value="InterPro"/>
</dbReference>
<dbReference type="InterPro" id="IPR023395">
    <property type="entry name" value="MCP_dom_sf"/>
</dbReference>
<comment type="subcellular location">
    <subcellularLocation>
        <location evidence="1">Mitochondrion membrane</location>
        <topology evidence="1">Multi-pass membrane protein</topology>
    </subcellularLocation>
</comment>
<keyword evidence="7 8" id="KW-0472">Membrane</keyword>
<feature type="repeat" description="Solcar" evidence="8">
    <location>
        <begin position="586"/>
        <end position="675"/>
    </location>
</feature>
<keyword evidence="2" id="KW-0813">Transport</keyword>
<name>A0A8H6XT48_9AGAR</name>
<dbReference type="Pfam" id="PF00153">
    <property type="entry name" value="Mito_carr"/>
    <property type="match status" value="3"/>
</dbReference>
<evidence type="ECO:0000256" key="7">
    <source>
        <dbReference type="ARBA" id="ARBA00023136"/>
    </source>
</evidence>
<dbReference type="InterPro" id="IPR031728">
    <property type="entry name" value="GlcAase_C"/>
</dbReference>
<dbReference type="Pfam" id="PF16862">
    <property type="entry name" value="Glyco_hydro_79C"/>
    <property type="match status" value="1"/>
</dbReference>
<feature type="transmembrane region" description="Helical" evidence="10">
    <location>
        <begin position="44"/>
        <end position="64"/>
    </location>
</feature>
<evidence type="ECO:0000313" key="13">
    <source>
        <dbReference type="Proteomes" id="UP000623467"/>
    </source>
</evidence>
<dbReference type="InterPro" id="IPR052974">
    <property type="entry name" value="GH79_Enzymes"/>
</dbReference>
<dbReference type="AlphaFoldDB" id="A0A8H6XT48"/>
<dbReference type="SUPFAM" id="SSF51445">
    <property type="entry name" value="(Trans)glycosidases"/>
    <property type="match status" value="1"/>
</dbReference>
<dbReference type="InterPro" id="IPR002067">
    <property type="entry name" value="MCP"/>
</dbReference>
<sequence length="902" mass="98014">MGVALLLWSRCVWRWEVGPFDFISKFAMSGVVQSKGPYNGRRRWIGPAMFALVFLACLLLLIHAQNTPQIPASIPPRNVPKISISIPFTVPDGAPTLSPTLFSLSIEQDAWTDWAGMNSPNTYLVNVLNNLKERSAAPWFRIGADSEDRTDFNPAVQYSQTVSSTPSAATPYPEAAEVIVGDGFYQVAEHLPAGTHVVWGVNLRSKNMTAAVLEARSIKKAFDSPAMKAAGVTLEFIEVGNEPDDYGDKLGYNTTTWTVEKFVAQWTAFATNITHAGVIESGPGAKFFGPSFANLPHTADSFSPLGVFTHGILHSSSGALLKTFSQHHYQCGAGEILTDLVVKANIRSNLTQLSPDISVVRSHGLDYVLGETNSCFGHGAVNTSNVGGAAIWTLDYLLFAAQVGVSRAFFHQGVGYKYNAIQPVTLTRSTLDGSPLSTPLQPHVQPPYYAALVAAEAIGASGVTTSVELTVDDDEVSGYAFYEAGVLKRAVLISHTMFFSGSGASRGVKYIALDFTGQTAPKATVDVKRLFIPSADATTGLLWAGQSFDGPSDHANTRDDETDDSKPPSAPRKPAGGVMQQSRPKWSAQRSMIAGAGGGLIASVATCPLDVIKTKLQAQRQVRGHYGYEGILDTVKSIAKHDGLRGFYRGLGPTILGYLPTWAIYFSVYDGIKTAFGEAPLGAQERLYPAAQVKGYQPVMREHPWSLHILSAMTAGATSTICTNPLWVIKTRFMTQSRTEVRYKHTIDAALTIYRSEGLRAFYRGLVPSLLGISHVAVQFPLYEQLKLWAQASSQTPLSNQSILLCSAVAKMTASVVTYPHEVVRTRLQTLRRPLVGESSDGMLNRMDRGGIVYTTKKLVRTEGWKSLYKGLSVNLIRTVPNSAVTMLTYELLMRHLYRTPP</sequence>
<dbReference type="FunFam" id="1.50.40.10:FF:000075">
    <property type="entry name" value="Nicotinamide adenine dinucleotide transporter 2, mitochondrial"/>
    <property type="match status" value="1"/>
</dbReference>
<dbReference type="Proteomes" id="UP000623467">
    <property type="component" value="Unassembled WGS sequence"/>
</dbReference>
<dbReference type="SUPFAM" id="SSF103506">
    <property type="entry name" value="Mitochondrial carrier"/>
    <property type="match status" value="1"/>
</dbReference>
<evidence type="ECO:0000256" key="4">
    <source>
        <dbReference type="ARBA" id="ARBA00022737"/>
    </source>
</evidence>
<dbReference type="PANTHER" id="PTHR36183:SF2">
    <property type="entry name" value="BETA-GLUCURONIDASE C-TERMINAL DOMAIN-CONTAINING PROTEIN"/>
    <property type="match status" value="1"/>
</dbReference>
<accession>A0A8H6XT48</accession>
<dbReference type="EMBL" id="JACAZH010000019">
    <property type="protein sequence ID" value="KAF7346111.1"/>
    <property type="molecule type" value="Genomic_DNA"/>
</dbReference>
<dbReference type="OrthoDB" id="2796951at2759"/>
<feature type="repeat" description="Solcar" evidence="8">
    <location>
        <begin position="802"/>
        <end position="896"/>
    </location>
</feature>
<evidence type="ECO:0000256" key="1">
    <source>
        <dbReference type="ARBA" id="ARBA00004225"/>
    </source>
</evidence>
<dbReference type="PANTHER" id="PTHR36183">
    <property type="entry name" value="BETA-GLUCURONIDASE"/>
    <property type="match status" value="1"/>
</dbReference>
<feature type="region of interest" description="Disordered" evidence="9">
    <location>
        <begin position="548"/>
        <end position="585"/>
    </location>
</feature>
<dbReference type="PRINTS" id="PR00926">
    <property type="entry name" value="MITOCARRIER"/>
</dbReference>
<organism evidence="12 13">
    <name type="scientific">Mycena sanguinolenta</name>
    <dbReference type="NCBI Taxonomy" id="230812"/>
    <lineage>
        <taxon>Eukaryota</taxon>
        <taxon>Fungi</taxon>
        <taxon>Dikarya</taxon>
        <taxon>Basidiomycota</taxon>
        <taxon>Agaricomycotina</taxon>
        <taxon>Agaricomycetes</taxon>
        <taxon>Agaricomycetidae</taxon>
        <taxon>Agaricales</taxon>
        <taxon>Marasmiineae</taxon>
        <taxon>Mycenaceae</taxon>
        <taxon>Mycena</taxon>
    </lineage>
</organism>
<evidence type="ECO:0000313" key="12">
    <source>
        <dbReference type="EMBL" id="KAF7346111.1"/>
    </source>
</evidence>
<dbReference type="Gene3D" id="1.50.40.10">
    <property type="entry name" value="Mitochondrial carrier domain"/>
    <property type="match status" value="2"/>
</dbReference>
<protein>
    <recommendedName>
        <fullName evidence="11">Beta-glucuronidase C-terminal domain-containing protein</fullName>
    </recommendedName>
</protein>
<evidence type="ECO:0000256" key="3">
    <source>
        <dbReference type="ARBA" id="ARBA00022692"/>
    </source>
</evidence>
<dbReference type="PROSITE" id="PS50920">
    <property type="entry name" value="SOLCAR"/>
    <property type="match status" value="3"/>
</dbReference>
<evidence type="ECO:0000256" key="2">
    <source>
        <dbReference type="ARBA" id="ARBA00022448"/>
    </source>
</evidence>
<feature type="domain" description="Beta-glucuronidase C-terminal" evidence="11">
    <location>
        <begin position="478"/>
        <end position="558"/>
    </location>
</feature>
<dbReference type="InterPro" id="IPR018108">
    <property type="entry name" value="MCP_transmembrane"/>
</dbReference>
<evidence type="ECO:0000256" key="6">
    <source>
        <dbReference type="ARBA" id="ARBA00023128"/>
    </source>
</evidence>
<evidence type="ECO:0000256" key="5">
    <source>
        <dbReference type="ARBA" id="ARBA00022989"/>
    </source>
</evidence>
<dbReference type="InterPro" id="IPR017853">
    <property type="entry name" value="GH"/>
</dbReference>
<reference evidence="12" key="1">
    <citation type="submission" date="2020-05" db="EMBL/GenBank/DDBJ databases">
        <title>Mycena genomes resolve the evolution of fungal bioluminescence.</title>
        <authorList>
            <person name="Tsai I.J."/>
        </authorList>
    </citation>
    <scope>NUCLEOTIDE SEQUENCE</scope>
    <source>
        <strain evidence="12">160909Yilan</strain>
    </source>
</reference>